<sequence length="178" mass="18243">MSLLRTFTRSTPTLRTLNRTTLQRVTFSTTPRTLAGSDYGSGGGDPKGNDPQNQGANPSADLEHPGPPPPAAGKGSGGGPTKGGDAESHQSGSGKSVGEGDKSGDSGKSGSGKGEPKPKLAASGPPPEAEQSEDVKRHNREVDQRAGKSHQSESGSQTEKDKVSSKKFNDHPGADRST</sequence>
<evidence type="ECO:0000256" key="1">
    <source>
        <dbReference type="SAM" id="MobiDB-lite"/>
    </source>
</evidence>
<name>A0A1V8TGA0_9PEZI</name>
<evidence type="ECO:0000313" key="2">
    <source>
        <dbReference type="EMBL" id="OQO10400.1"/>
    </source>
</evidence>
<comment type="caution">
    <text evidence="2">The sequence shown here is derived from an EMBL/GenBank/DDBJ whole genome shotgun (WGS) entry which is preliminary data.</text>
</comment>
<dbReference type="AlphaFoldDB" id="A0A1V8TGA0"/>
<dbReference type="Proteomes" id="UP000192596">
    <property type="component" value="Unassembled WGS sequence"/>
</dbReference>
<reference evidence="3" key="1">
    <citation type="submission" date="2017-03" db="EMBL/GenBank/DDBJ databases">
        <title>Genomes of endolithic fungi from Antarctica.</title>
        <authorList>
            <person name="Coleine C."/>
            <person name="Masonjones S."/>
            <person name="Stajich J.E."/>
        </authorList>
    </citation>
    <scope>NUCLEOTIDE SEQUENCE [LARGE SCALE GENOMIC DNA]</scope>
    <source>
        <strain evidence="3">CCFEE 5527</strain>
    </source>
</reference>
<feature type="compositionally biased region" description="Basic and acidic residues" evidence="1">
    <location>
        <begin position="158"/>
        <end position="178"/>
    </location>
</feature>
<keyword evidence="3" id="KW-1185">Reference proteome</keyword>
<evidence type="ECO:0000313" key="3">
    <source>
        <dbReference type="Proteomes" id="UP000192596"/>
    </source>
</evidence>
<gene>
    <name evidence="2" type="ORF">B0A48_03696</name>
</gene>
<dbReference type="EMBL" id="NAJO01000008">
    <property type="protein sequence ID" value="OQO10400.1"/>
    <property type="molecule type" value="Genomic_DNA"/>
</dbReference>
<dbReference type="STRING" id="1507870.A0A1V8TGA0"/>
<feature type="region of interest" description="Disordered" evidence="1">
    <location>
        <begin position="22"/>
        <end position="178"/>
    </location>
</feature>
<proteinExistence type="predicted"/>
<dbReference type="InParanoid" id="A0A1V8TGA0"/>
<accession>A0A1V8TGA0</accession>
<organism evidence="2 3">
    <name type="scientific">Cryoendolithus antarcticus</name>
    <dbReference type="NCBI Taxonomy" id="1507870"/>
    <lineage>
        <taxon>Eukaryota</taxon>
        <taxon>Fungi</taxon>
        <taxon>Dikarya</taxon>
        <taxon>Ascomycota</taxon>
        <taxon>Pezizomycotina</taxon>
        <taxon>Dothideomycetes</taxon>
        <taxon>Dothideomycetidae</taxon>
        <taxon>Cladosporiales</taxon>
        <taxon>Cladosporiaceae</taxon>
        <taxon>Cryoendolithus</taxon>
    </lineage>
</organism>
<dbReference type="OrthoDB" id="5334244at2759"/>
<protein>
    <submittedName>
        <fullName evidence="2">Uncharacterized protein</fullName>
    </submittedName>
</protein>
<feature type="compositionally biased region" description="Basic and acidic residues" evidence="1">
    <location>
        <begin position="133"/>
        <end position="146"/>
    </location>
</feature>